<dbReference type="Gene3D" id="1.10.150.240">
    <property type="entry name" value="Putative phosphatase, domain 2"/>
    <property type="match status" value="1"/>
</dbReference>
<dbReference type="HOGENOM" id="CLU_045011_13_3_0"/>
<dbReference type="PANTHER" id="PTHR18901">
    <property type="entry name" value="2-DEOXYGLUCOSE-6-PHOSPHATE PHOSPHATASE 2"/>
    <property type="match status" value="1"/>
</dbReference>
<dbReference type="SFLD" id="SFLDG01129">
    <property type="entry name" value="C1.5:_HAD__Beta-PGM__Phosphata"/>
    <property type="match status" value="1"/>
</dbReference>
<protein>
    <submittedName>
        <fullName evidence="1">HAD-superfamily hydrolase, subfamily IA, variant 3</fullName>
    </submittedName>
</protein>
<dbReference type="PANTHER" id="PTHR18901:SF38">
    <property type="entry name" value="PSEUDOURIDINE-5'-PHOSPHATASE"/>
    <property type="match status" value="1"/>
</dbReference>
<keyword evidence="2" id="KW-1185">Reference proteome</keyword>
<evidence type="ECO:0000313" key="1">
    <source>
        <dbReference type="EMBL" id="ACZ39068.1"/>
    </source>
</evidence>
<gene>
    <name evidence="1" type="ordered locus">Sthe_1634</name>
</gene>
<dbReference type="InterPro" id="IPR023214">
    <property type="entry name" value="HAD_sf"/>
</dbReference>
<dbReference type="InterPro" id="IPR023198">
    <property type="entry name" value="PGP-like_dom2"/>
</dbReference>
<dbReference type="Pfam" id="PF00702">
    <property type="entry name" value="Hydrolase"/>
    <property type="match status" value="1"/>
</dbReference>
<sequence length="232" mass="24065">MSGAQVRAVVFDLDGLLVDSEPVQIAAWEAFLAELGHTLDDALLAEMFGLRLMDSARLVRDRLGLPLTVEEVMARRDAHFFAALPGRLHPMPGARELVAALQARGVPLALATSGHRRYVDVALAALELEGAFAFEVTGEQVSAGKPAPDIYLAAAAGLGLPPAACVALEDAPNGVAAAKEAGMRCLAVPNAMTADLPGLDRADAILTSLDAVLPWLDGAGWLRAGGDAARSG</sequence>
<dbReference type="NCBIfam" id="TIGR01509">
    <property type="entry name" value="HAD-SF-IA-v3"/>
    <property type="match status" value="1"/>
</dbReference>
<dbReference type="SFLD" id="SFLDG01135">
    <property type="entry name" value="C1.5.6:_HAD__Beta-PGM__Phospha"/>
    <property type="match status" value="1"/>
</dbReference>
<dbReference type="STRING" id="479434.Sthe_1634"/>
<dbReference type="GO" id="GO:0016787">
    <property type="term" value="F:hydrolase activity"/>
    <property type="evidence" value="ECO:0007669"/>
    <property type="project" value="UniProtKB-KW"/>
</dbReference>
<dbReference type="SFLD" id="SFLDS00003">
    <property type="entry name" value="Haloacid_Dehalogenase"/>
    <property type="match status" value="1"/>
</dbReference>
<dbReference type="Proteomes" id="UP000002027">
    <property type="component" value="Chromosome 1"/>
</dbReference>
<dbReference type="eggNOG" id="COG0637">
    <property type="taxonomic scope" value="Bacteria"/>
</dbReference>
<dbReference type="SUPFAM" id="SSF56784">
    <property type="entry name" value="HAD-like"/>
    <property type="match status" value="1"/>
</dbReference>
<dbReference type="PRINTS" id="PR00413">
    <property type="entry name" value="HADHALOGNASE"/>
</dbReference>
<evidence type="ECO:0000313" key="2">
    <source>
        <dbReference type="Proteomes" id="UP000002027"/>
    </source>
</evidence>
<dbReference type="OrthoDB" id="9797743at2"/>
<dbReference type="KEGG" id="sti:Sthe_1634"/>
<reference evidence="2" key="1">
    <citation type="submission" date="2009-11" db="EMBL/GenBank/DDBJ databases">
        <title>The complete chromosome 1 of Sphaerobacter thermophilus DSM 20745.</title>
        <authorList>
            <person name="Lucas S."/>
            <person name="Copeland A."/>
            <person name="Lapidus A."/>
            <person name="Glavina del Rio T."/>
            <person name="Dalin E."/>
            <person name="Tice H."/>
            <person name="Bruce D."/>
            <person name="Goodwin L."/>
            <person name="Pitluck S."/>
            <person name="Kyrpides N."/>
            <person name="Mavromatis K."/>
            <person name="Ivanova N."/>
            <person name="Mikhailova N."/>
            <person name="LaButti K.M."/>
            <person name="Clum A."/>
            <person name="Sun H.I."/>
            <person name="Brettin T."/>
            <person name="Detter J.C."/>
            <person name="Han C."/>
            <person name="Larimer F."/>
            <person name="Land M."/>
            <person name="Hauser L."/>
            <person name="Markowitz V."/>
            <person name="Cheng J.F."/>
            <person name="Hugenholtz P."/>
            <person name="Woyke T."/>
            <person name="Wu D."/>
            <person name="Steenblock K."/>
            <person name="Schneider S."/>
            <person name="Pukall R."/>
            <person name="Goeker M."/>
            <person name="Klenk H.P."/>
            <person name="Eisen J.A."/>
        </authorList>
    </citation>
    <scope>NUCLEOTIDE SEQUENCE [LARGE SCALE GENOMIC DNA]</scope>
    <source>
        <strain evidence="2">ATCC 49802 / DSM 20745 / S 6022</strain>
    </source>
</reference>
<organism evidence="1 2">
    <name type="scientific">Sphaerobacter thermophilus (strain ATCC 49802 / DSM 20745 / KCCM 41009 / NCIMB 13125 / S 6022)</name>
    <dbReference type="NCBI Taxonomy" id="479434"/>
    <lineage>
        <taxon>Bacteria</taxon>
        <taxon>Pseudomonadati</taxon>
        <taxon>Thermomicrobiota</taxon>
        <taxon>Thermomicrobia</taxon>
        <taxon>Sphaerobacterales</taxon>
        <taxon>Sphaerobacterineae</taxon>
        <taxon>Sphaerobacteraceae</taxon>
        <taxon>Sphaerobacter</taxon>
    </lineage>
</organism>
<keyword evidence="1" id="KW-0378">Hydrolase</keyword>
<name>D1C4A1_SPHTD</name>
<dbReference type="InterPro" id="IPR036412">
    <property type="entry name" value="HAD-like_sf"/>
</dbReference>
<accession>D1C4A1</accession>
<dbReference type="InParanoid" id="D1C4A1"/>
<reference evidence="1 2" key="2">
    <citation type="journal article" date="2010" name="Stand. Genomic Sci.">
        <title>Complete genome sequence of Desulfohalobium retbaense type strain (HR(100)).</title>
        <authorList>
            <person name="Spring S."/>
            <person name="Nolan M."/>
            <person name="Lapidus A."/>
            <person name="Glavina Del Rio T."/>
            <person name="Copeland A."/>
            <person name="Tice H."/>
            <person name="Cheng J.F."/>
            <person name="Lucas S."/>
            <person name="Land M."/>
            <person name="Chen F."/>
            <person name="Bruce D."/>
            <person name="Goodwin L."/>
            <person name="Pitluck S."/>
            <person name="Ivanova N."/>
            <person name="Mavromatis K."/>
            <person name="Mikhailova N."/>
            <person name="Pati A."/>
            <person name="Chen A."/>
            <person name="Palaniappan K."/>
            <person name="Hauser L."/>
            <person name="Chang Y.J."/>
            <person name="Jeffries C.D."/>
            <person name="Munk C."/>
            <person name="Kiss H."/>
            <person name="Chain P."/>
            <person name="Han C."/>
            <person name="Brettin T."/>
            <person name="Detter J.C."/>
            <person name="Schuler E."/>
            <person name="Goker M."/>
            <person name="Rohde M."/>
            <person name="Bristow J."/>
            <person name="Eisen J.A."/>
            <person name="Markowitz V."/>
            <person name="Hugenholtz P."/>
            <person name="Kyrpides N.C."/>
            <person name="Klenk H.P."/>
        </authorList>
    </citation>
    <scope>NUCLEOTIDE SEQUENCE [LARGE SCALE GENOMIC DNA]</scope>
    <source>
        <strain evidence="2">ATCC 49802 / DSM 20745 / S 6022</strain>
    </source>
</reference>
<dbReference type="Gene3D" id="3.40.50.1000">
    <property type="entry name" value="HAD superfamily/HAD-like"/>
    <property type="match status" value="1"/>
</dbReference>
<proteinExistence type="predicted"/>
<dbReference type="AlphaFoldDB" id="D1C4A1"/>
<dbReference type="EMBL" id="CP001823">
    <property type="protein sequence ID" value="ACZ39068.1"/>
    <property type="molecule type" value="Genomic_DNA"/>
</dbReference>
<dbReference type="InterPro" id="IPR006439">
    <property type="entry name" value="HAD-SF_hydro_IA"/>
</dbReference>
<dbReference type="RefSeq" id="WP_012872115.1">
    <property type="nucleotide sequence ID" value="NC_013523.1"/>
</dbReference>
<dbReference type="FunCoup" id="D1C4A1">
    <property type="interactions" value="451"/>
</dbReference>